<evidence type="ECO:0008006" key="4">
    <source>
        <dbReference type="Google" id="ProtNLM"/>
    </source>
</evidence>
<proteinExistence type="predicted"/>
<accession>A0A8J6QFW5</accession>
<evidence type="ECO:0000313" key="3">
    <source>
        <dbReference type="Proteomes" id="UP000600588"/>
    </source>
</evidence>
<dbReference type="Gene3D" id="1.10.10.10">
    <property type="entry name" value="Winged helix-like DNA-binding domain superfamily/Winged helix DNA-binding domain"/>
    <property type="match status" value="1"/>
</dbReference>
<sequence length="251" mass="28965">MICFTLMACYTNRVDHDASISKMHLTTILSSNPSNDSNNQKNSVSHNHIITFLIVTLCLLSIIQGIFIHLNKKALKRNKALNINRLNYLEIEKKNASLNSKNEEITKLLKSNERILFSKILQLSIYNDKINNIADKVSQLIASEKTISPNKLLSIEKALKTLINEEEIWNDFKIQFEKGRPNFFKKLKKAAPDLSVNELKHCTYVLANMRTKEVSKLINVSPRSVETARYRIKKKLNLAKDYKLFDFLQQL</sequence>
<dbReference type="EMBL" id="JACVXB010000001">
    <property type="protein sequence ID" value="MBD0831414.1"/>
    <property type="molecule type" value="Genomic_DNA"/>
</dbReference>
<name>A0A8J6QFW5_9FLAO</name>
<dbReference type="InterPro" id="IPR036388">
    <property type="entry name" value="WH-like_DNA-bd_sf"/>
</dbReference>
<organism evidence="2 3">
    <name type="scientific">Aestuariibaculum sediminum</name>
    <dbReference type="NCBI Taxonomy" id="2770637"/>
    <lineage>
        <taxon>Bacteria</taxon>
        <taxon>Pseudomonadati</taxon>
        <taxon>Bacteroidota</taxon>
        <taxon>Flavobacteriia</taxon>
        <taxon>Flavobacteriales</taxon>
        <taxon>Flavobacteriaceae</taxon>
    </lineage>
</organism>
<keyword evidence="1" id="KW-1133">Transmembrane helix</keyword>
<dbReference type="AlphaFoldDB" id="A0A8J6QFW5"/>
<keyword evidence="3" id="KW-1185">Reference proteome</keyword>
<dbReference type="GO" id="GO:0006355">
    <property type="term" value="P:regulation of DNA-templated transcription"/>
    <property type="evidence" value="ECO:0007669"/>
    <property type="project" value="InterPro"/>
</dbReference>
<feature type="transmembrane region" description="Helical" evidence="1">
    <location>
        <begin position="49"/>
        <end position="70"/>
    </location>
</feature>
<protein>
    <recommendedName>
        <fullName evidence="4">HTH luxR-type domain-containing protein</fullName>
    </recommendedName>
</protein>
<gene>
    <name evidence="2" type="ORF">ICJ83_04630</name>
</gene>
<dbReference type="Proteomes" id="UP000600588">
    <property type="component" value="Unassembled WGS sequence"/>
</dbReference>
<comment type="caution">
    <text evidence="2">The sequence shown here is derived from an EMBL/GenBank/DDBJ whole genome shotgun (WGS) entry which is preliminary data.</text>
</comment>
<reference evidence="2 3" key="1">
    <citation type="submission" date="2020-09" db="EMBL/GenBank/DDBJ databases">
        <title>TT11 complete genome.</title>
        <authorList>
            <person name="Wu Z."/>
        </authorList>
    </citation>
    <scope>NUCLEOTIDE SEQUENCE [LARGE SCALE GENOMIC DNA]</scope>
    <source>
        <strain evidence="2 3">TT11</strain>
    </source>
</reference>
<evidence type="ECO:0000313" key="2">
    <source>
        <dbReference type="EMBL" id="MBD0831414.1"/>
    </source>
</evidence>
<keyword evidence="1" id="KW-0472">Membrane</keyword>
<dbReference type="InterPro" id="IPR016032">
    <property type="entry name" value="Sig_transdc_resp-reg_C-effctor"/>
</dbReference>
<dbReference type="GO" id="GO:0003677">
    <property type="term" value="F:DNA binding"/>
    <property type="evidence" value="ECO:0007669"/>
    <property type="project" value="InterPro"/>
</dbReference>
<keyword evidence="1" id="KW-0812">Transmembrane</keyword>
<evidence type="ECO:0000256" key="1">
    <source>
        <dbReference type="SAM" id="Phobius"/>
    </source>
</evidence>
<dbReference type="SUPFAM" id="SSF46894">
    <property type="entry name" value="C-terminal effector domain of the bipartite response regulators"/>
    <property type="match status" value="1"/>
</dbReference>
<dbReference type="RefSeq" id="WP_188229174.1">
    <property type="nucleotide sequence ID" value="NZ_JACVXB010000001.1"/>
</dbReference>